<evidence type="ECO:0000259" key="1">
    <source>
        <dbReference type="Pfam" id="PF26634"/>
    </source>
</evidence>
<feature type="non-terminal residue" evidence="2">
    <location>
        <position position="188"/>
    </location>
</feature>
<protein>
    <recommendedName>
        <fullName evidence="1">DUF8207 domain-containing protein</fullName>
    </recommendedName>
</protein>
<feature type="non-terminal residue" evidence="2">
    <location>
        <position position="1"/>
    </location>
</feature>
<dbReference type="PANTHER" id="PTHR35374:SF1">
    <property type="entry name" value="PROTEIN KINASE DOMAIN-CONTAINING PROTEIN"/>
    <property type="match status" value="1"/>
</dbReference>
<gene>
    <name evidence="2" type="ORF">g.39037</name>
</gene>
<reference evidence="2" key="1">
    <citation type="submission" date="2015-11" db="EMBL/GenBank/DDBJ databases">
        <title>De novo transcriptome assembly of four potential Pierce s Disease insect vectors from Arizona vineyards.</title>
        <authorList>
            <person name="Tassone E.E."/>
        </authorList>
    </citation>
    <scope>NUCLEOTIDE SEQUENCE</scope>
</reference>
<sequence>QEQEFIKKINKPVTSAIQNVEGKIENVLNQNQNLMDLVPVVRQFADISIPESEEEMLQLPSSTPFRPRFIEDSTIVDPVSPNTRNIIIGEIGQKFLPRLKDDKFGLYYDKKRKSFMIGNLPTTFENDDIIINKKSYEGTQGLWRLLSYKDDPNDNLYTDEDLKNYTEILWKSDSIYKNNDPATKKPKS</sequence>
<dbReference type="Pfam" id="PF26634">
    <property type="entry name" value="DUF8207"/>
    <property type="match status" value="1"/>
</dbReference>
<name>A0A1B6KPG8_9HEMI</name>
<feature type="domain" description="DUF8207" evidence="1">
    <location>
        <begin position="101"/>
        <end position="187"/>
    </location>
</feature>
<organism evidence="2">
    <name type="scientific">Graphocephala atropunctata</name>
    <dbReference type="NCBI Taxonomy" id="36148"/>
    <lineage>
        <taxon>Eukaryota</taxon>
        <taxon>Metazoa</taxon>
        <taxon>Ecdysozoa</taxon>
        <taxon>Arthropoda</taxon>
        <taxon>Hexapoda</taxon>
        <taxon>Insecta</taxon>
        <taxon>Pterygota</taxon>
        <taxon>Neoptera</taxon>
        <taxon>Paraneoptera</taxon>
        <taxon>Hemiptera</taxon>
        <taxon>Auchenorrhyncha</taxon>
        <taxon>Membracoidea</taxon>
        <taxon>Cicadellidae</taxon>
        <taxon>Cicadellinae</taxon>
        <taxon>Cicadellini</taxon>
        <taxon>Graphocephala</taxon>
    </lineage>
</organism>
<dbReference type="PANTHER" id="PTHR35374">
    <property type="entry name" value="CYCLIN-DEPENDENT KINASE 11A-LIKE"/>
    <property type="match status" value="1"/>
</dbReference>
<dbReference type="AlphaFoldDB" id="A0A1B6KPG8"/>
<dbReference type="EMBL" id="GEBQ01026650">
    <property type="protein sequence ID" value="JAT13327.1"/>
    <property type="molecule type" value="Transcribed_RNA"/>
</dbReference>
<proteinExistence type="predicted"/>
<evidence type="ECO:0000313" key="2">
    <source>
        <dbReference type="EMBL" id="JAT13327.1"/>
    </source>
</evidence>
<dbReference type="InterPro" id="IPR058520">
    <property type="entry name" value="DUF8207"/>
</dbReference>
<accession>A0A1B6KPG8</accession>